<gene>
    <name evidence="2" type="ORF">MPNT_400011</name>
</gene>
<feature type="region of interest" description="Disordered" evidence="1">
    <location>
        <begin position="152"/>
        <end position="182"/>
    </location>
</feature>
<reference evidence="2" key="1">
    <citation type="submission" date="2021-02" db="EMBL/GenBank/DDBJ databases">
        <authorList>
            <person name="Cremers G."/>
            <person name="Picone N."/>
        </authorList>
    </citation>
    <scope>NUCLEOTIDE SEQUENCE</scope>
    <source>
        <strain evidence="2">PQ17</strain>
    </source>
</reference>
<evidence type="ECO:0000256" key="1">
    <source>
        <dbReference type="SAM" id="MobiDB-lite"/>
    </source>
</evidence>
<evidence type="ECO:0000313" key="3">
    <source>
        <dbReference type="Proteomes" id="UP000663859"/>
    </source>
</evidence>
<evidence type="ECO:0000313" key="2">
    <source>
        <dbReference type="EMBL" id="CAF0701680.1"/>
    </source>
</evidence>
<comment type="caution">
    <text evidence="2">The sequence shown here is derived from an EMBL/GenBank/DDBJ whole genome shotgun (WGS) entry which is preliminary data.</text>
</comment>
<protein>
    <submittedName>
        <fullName evidence="2">Uncharacterized protein</fullName>
    </submittedName>
</protein>
<accession>A0A8J2FT34</accession>
<dbReference type="EMBL" id="CAJNOB010000035">
    <property type="protein sequence ID" value="CAF0701680.1"/>
    <property type="molecule type" value="Genomic_DNA"/>
</dbReference>
<feature type="compositionally biased region" description="Basic residues" evidence="1">
    <location>
        <begin position="152"/>
        <end position="161"/>
    </location>
</feature>
<proteinExistence type="predicted"/>
<sequence>MIRGPKEKKARIERFAREKAEACHPADKTQYAPGRSRVPSWWVYLWVRAAPSRKEFSLQENGYADHTNRNKHCQTERSSQFYVLGSKDETAGNHCCQAVVTPEAADRLPLRLPYRLGSPSQYLVLEGLRFACRYEAILQALSASRMVTAPTKRRKLVRKPKGSALELPLPPRPEGVAGVGER</sequence>
<name>A0A8J2FT34_9BACT</name>
<dbReference type="RefSeq" id="WP_174583463.1">
    <property type="nucleotide sequence ID" value="NZ_CAJNOB010000035.1"/>
</dbReference>
<organism evidence="2 3">
    <name type="scientific">Candidatus Methylacidithermus pantelleriae</name>
    <dbReference type="NCBI Taxonomy" id="2744239"/>
    <lineage>
        <taxon>Bacteria</taxon>
        <taxon>Pseudomonadati</taxon>
        <taxon>Verrucomicrobiota</taxon>
        <taxon>Methylacidiphilae</taxon>
        <taxon>Methylacidiphilales</taxon>
        <taxon>Methylacidiphilaceae</taxon>
        <taxon>Candidatus Methylacidithermus</taxon>
    </lineage>
</organism>
<dbReference type="AlphaFoldDB" id="A0A8J2FT34"/>
<keyword evidence="3" id="KW-1185">Reference proteome</keyword>
<dbReference type="Proteomes" id="UP000663859">
    <property type="component" value="Unassembled WGS sequence"/>
</dbReference>